<comment type="caution">
    <text evidence="2">The sequence shown here is derived from an EMBL/GenBank/DDBJ whole genome shotgun (WGS) entry which is preliminary data.</text>
</comment>
<dbReference type="HOGENOM" id="CLU_027731_1_0_1"/>
<sequence>MECSKSPAEQVISAFRERDIPFRKEIIESAFANESDGPANSAWVTNHLRPDILLSKEEINLYAKIESSGALEGLLQTADLSATRPLLEDDIRNAIGSLKESTASIKKRSEVLNAQCEFAKKKIRDDNEYYKNRGKALADVQRRHQLERQHVSAAADDLAQSLEAKMRTGTESTVMESRKLFSLVTSRLKDDDRALQKLEGLLSRLGSDDEDRAAGERATALTSRLSGYVSEEIQCRLDRLYMETINSTAEAPALNGAGGEDEVVLALQEELASLYPEITVLSDISAKQQFCDPILRELEDHHGNMYSASEKKLSNILDILSEMTLSTQDIKERLQDRQSYRECLEGLIGVYKMELDIKSSEPTSRRESLLKDTLRSSLGSPRLRDSERRKSALPIPESPSLESVLRRLGTSVDTVLRPSEEGGGLNSLHEKKSSMLERLHNLVAAADTPLLVHLSQADQSGQLLSSALHAESTLSPSLSDALQEEDLAELESQLVHVQKSIERINLEDLHQRNKHRDRFMEKWS</sequence>
<name>V5GBH8_BYSSN</name>
<keyword evidence="3" id="KW-1185">Reference proteome</keyword>
<evidence type="ECO:0000313" key="3">
    <source>
        <dbReference type="Proteomes" id="UP000018001"/>
    </source>
</evidence>
<dbReference type="eggNOG" id="ENOG502SC1V">
    <property type="taxonomic scope" value="Eukaryota"/>
</dbReference>
<evidence type="ECO:0000313" key="2">
    <source>
        <dbReference type="EMBL" id="GAD98287.1"/>
    </source>
</evidence>
<dbReference type="OrthoDB" id="5314201at2759"/>
<gene>
    <name evidence="2" type="ORF">PVAR5_6978</name>
</gene>
<reference evidence="3" key="1">
    <citation type="journal article" date="2014" name="Genome Announc.">
        <title>Draft genome sequence of the formaldehyde-resistant fungus Byssochlamys spectabilis No. 5 (anamorph Paecilomyces variotii No. 5) (NBRC109023).</title>
        <authorList>
            <person name="Oka T."/>
            <person name="Ekino K."/>
            <person name="Fukuda K."/>
            <person name="Nomura Y."/>
        </authorList>
    </citation>
    <scope>NUCLEOTIDE SEQUENCE [LARGE SCALE GENOMIC DNA]</scope>
    <source>
        <strain evidence="3">No. 5 / NBRC 109023</strain>
    </source>
</reference>
<protein>
    <submittedName>
        <fullName evidence="2">Uncharacterized protein</fullName>
    </submittedName>
</protein>
<feature type="region of interest" description="Disordered" evidence="1">
    <location>
        <begin position="362"/>
        <end position="395"/>
    </location>
</feature>
<feature type="compositionally biased region" description="Basic and acidic residues" evidence="1">
    <location>
        <begin position="362"/>
        <end position="374"/>
    </location>
</feature>
<dbReference type="AlphaFoldDB" id="V5GBH8"/>
<evidence type="ECO:0000256" key="1">
    <source>
        <dbReference type="SAM" id="MobiDB-lite"/>
    </source>
</evidence>
<dbReference type="InParanoid" id="V5GBH8"/>
<organism evidence="2 3">
    <name type="scientific">Byssochlamys spectabilis (strain No. 5 / NBRC 109023)</name>
    <name type="common">Paecilomyces variotii</name>
    <dbReference type="NCBI Taxonomy" id="1356009"/>
    <lineage>
        <taxon>Eukaryota</taxon>
        <taxon>Fungi</taxon>
        <taxon>Dikarya</taxon>
        <taxon>Ascomycota</taxon>
        <taxon>Pezizomycotina</taxon>
        <taxon>Eurotiomycetes</taxon>
        <taxon>Eurotiomycetidae</taxon>
        <taxon>Eurotiales</taxon>
        <taxon>Thermoascaceae</taxon>
        <taxon>Paecilomyces</taxon>
    </lineage>
</organism>
<accession>V5GBH8</accession>
<dbReference type="Proteomes" id="UP000018001">
    <property type="component" value="Unassembled WGS sequence"/>
</dbReference>
<dbReference type="EMBL" id="BAUL01000239">
    <property type="protein sequence ID" value="GAD98287.1"/>
    <property type="molecule type" value="Genomic_DNA"/>
</dbReference>
<proteinExistence type="predicted"/>